<feature type="transmembrane region" description="Helical" evidence="1">
    <location>
        <begin position="20"/>
        <end position="45"/>
    </location>
</feature>
<feature type="transmembrane region" description="Helical" evidence="1">
    <location>
        <begin position="65"/>
        <end position="87"/>
    </location>
</feature>
<feature type="transmembrane region" description="Helical" evidence="1">
    <location>
        <begin position="127"/>
        <end position="146"/>
    </location>
</feature>
<feature type="transmembrane region" description="Helical" evidence="1">
    <location>
        <begin position="158"/>
        <end position="180"/>
    </location>
</feature>
<protein>
    <submittedName>
        <fullName evidence="2">Uncharacterized protein</fullName>
    </submittedName>
</protein>
<dbReference type="STRING" id="270498.CHK_1172"/>
<keyword evidence="1" id="KW-0812">Transmembrane</keyword>
<keyword evidence="1" id="KW-0472">Membrane</keyword>
<evidence type="ECO:0000313" key="3">
    <source>
        <dbReference type="Proteomes" id="UP000034076"/>
    </source>
</evidence>
<dbReference type="EMBL" id="LAYJ01000078">
    <property type="protein sequence ID" value="KKI51384.1"/>
    <property type="molecule type" value="Genomic_DNA"/>
</dbReference>
<comment type="caution">
    <text evidence="2">The sequence shown here is derived from an EMBL/GenBank/DDBJ whole genome shotgun (WGS) entry which is preliminary data.</text>
</comment>
<accession>A0A0M2NFS5</accession>
<evidence type="ECO:0000256" key="1">
    <source>
        <dbReference type="SAM" id="Phobius"/>
    </source>
</evidence>
<feature type="transmembrane region" description="Helical" evidence="1">
    <location>
        <begin position="200"/>
        <end position="220"/>
    </location>
</feature>
<dbReference type="AlphaFoldDB" id="A0A0M2NFS5"/>
<evidence type="ECO:0000313" key="2">
    <source>
        <dbReference type="EMBL" id="KKI51384.1"/>
    </source>
</evidence>
<name>A0A0M2NFS5_9FIRM</name>
<organism evidence="2 3">
    <name type="scientific">Christensenella hongkongensis</name>
    <dbReference type="NCBI Taxonomy" id="270498"/>
    <lineage>
        <taxon>Bacteria</taxon>
        <taxon>Bacillati</taxon>
        <taxon>Bacillota</taxon>
        <taxon>Clostridia</taxon>
        <taxon>Christensenellales</taxon>
        <taxon>Christensenellaceae</taxon>
        <taxon>Christensenella</taxon>
    </lineage>
</organism>
<gene>
    <name evidence="2" type="ORF">CHK_1172</name>
</gene>
<keyword evidence="1" id="KW-1133">Transmembrane helix</keyword>
<proteinExistence type="predicted"/>
<dbReference type="Proteomes" id="UP000034076">
    <property type="component" value="Unassembled WGS sequence"/>
</dbReference>
<keyword evidence="3" id="KW-1185">Reference proteome</keyword>
<reference evidence="2 3" key="1">
    <citation type="submission" date="2015-04" db="EMBL/GenBank/DDBJ databases">
        <title>Draft genome sequence of bacteremic isolate Catabacter hongkongensis type strain HKU16T.</title>
        <authorList>
            <person name="Lau S.K."/>
            <person name="Teng J.L."/>
            <person name="Huang Y."/>
            <person name="Curreem S.O."/>
            <person name="Tsui S.K."/>
            <person name="Woo P.C."/>
        </authorList>
    </citation>
    <scope>NUCLEOTIDE SEQUENCE [LARGE SCALE GENOMIC DNA]</scope>
    <source>
        <strain evidence="2 3">HKU16</strain>
    </source>
</reference>
<sequence length="321" mass="34750">MVVFIMEETITKKTNKIPFIILAIITLLACVLYFASIGGYVSTVVESTQASGGSVTVDFGTITNVLYSTGGMLVIAAAALMAVVLLLKNKRELWAKIFVWAGLLLATMLGAAFFSSLASVATNGFSVLLPYIPQVALVVGSVALIAKWDSGEKKSANIVILVSLIVSIIVSIAFTVTLYSQAKAALDSLGELEPMYIFQYLILAAVPYVATLVLAVYYVATMSRRKFDCFMLAMTDEEAQIVERIEKRVDEIADEVEEMAVMGEAIIEAEKEIDREIDEAVQEAIDEAVEEVVEDDAAVTVEVEVTGEEAPEKKDEDSGEK</sequence>
<feature type="transmembrane region" description="Helical" evidence="1">
    <location>
        <begin position="99"/>
        <end position="121"/>
    </location>
</feature>